<evidence type="ECO:0000256" key="2">
    <source>
        <dbReference type="SAM" id="Phobius"/>
    </source>
</evidence>
<dbReference type="RefSeq" id="WP_123233661.1">
    <property type="nucleotide sequence ID" value="NZ_RJSG01000002.1"/>
</dbReference>
<feature type="region of interest" description="Disordered" evidence="1">
    <location>
        <begin position="74"/>
        <end position="119"/>
    </location>
</feature>
<dbReference type="InterPro" id="IPR018929">
    <property type="entry name" value="DUF2510"/>
</dbReference>
<feature type="transmembrane region" description="Helical" evidence="2">
    <location>
        <begin position="54"/>
        <end position="75"/>
    </location>
</feature>
<proteinExistence type="predicted"/>
<sequence length="218" mass="22813">MTTAPAGWHPDPRAPGQERYWNGAEWTEQVRPAAPAPPPVAAVRRAAWYRHAGLVGPMALVVGIGIGVAIGAAAASGGDDSSKTPIGSLAEKTPESTPTEDTDTPEPEPAADPSPDGSYQSGCDYLLDPYKFTADASIENTGNITTVYELDAVWYLAGGQSIKASKRVTIQPGRSRRVGIEKPATVGQIDAHQSYTAGDEDCKAVVKIIDTVGEAQAD</sequence>
<evidence type="ECO:0000259" key="3">
    <source>
        <dbReference type="Pfam" id="PF10708"/>
    </source>
</evidence>
<feature type="domain" description="DUF2510" evidence="3">
    <location>
        <begin position="6"/>
        <end position="38"/>
    </location>
</feature>
<evidence type="ECO:0000313" key="5">
    <source>
        <dbReference type="Proteomes" id="UP000277094"/>
    </source>
</evidence>
<dbReference type="Pfam" id="PF10708">
    <property type="entry name" value="DUF2510"/>
    <property type="match status" value="1"/>
</dbReference>
<dbReference type="AlphaFoldDB" id="A0A3N0DU54"/>
<dbReference type="Proteomes" id="UP000277094">
    <property type="component" value="Unassembled WGS sequence"/>
</dbReference>
<comment type="caution">
    <text evidence="4">The sequence shown here is derived from an EMBL/GenBank/DDBJ whole genome shotgun (WGS) entry which is preliminary data.</text>
</comment>
<keyword evidence="2" id="KW-1133">Transmembrane helix</keyword>
<keyword evidence="2" id="KW-0812">Transmembrane</keyword>
<protein>
    <submittedName>
        <fullName evidence="4">DUF2510 domain-containing protein</fullName>
    </submittedName>
</protein>
<keyword evidence="2" id="KW-0472">Membrane</keyword>
<dbReference type="EMBL" id="RJSG01000002">
    <property type="protein sequence ID" value="RNL79159.1"/>
    <property type="molecule type" value="Genomic_DNA"/>
</dbReference>
<evidence type="ECO:0000256" key="1">
    <source>
        <dbReference type="SAM" id="MobiDB-lite"/>
    </source>
</evidence>
<name>A0A3N0DU54_9ACTN</name>
<dbReference type="OrthoDB" id="5244233at2"/>
<organism evidence="4 5">
    <name type="scientific">Nocardioides marmorisolisilvae</name>
    <dbReference type="NCBI Taxonomy" id="1542737"/>
    <lineage>
        <taxon>Bacteria</taxon>
        <taxon>Bacillati</taxon>
        <taxon>Actinomycetota</taxon>
        <taxon>Actinomycetes</taxon>
        <taxon>Propionibacteriales</taxon>
        <taxon>Nocardioidaceae</taxon>
        <taxon>Nocardioides</taxon>
    </lineage>
</organism>
<evidence type="ECO:0000313" key="4">
    <source>
        <dbReference type="EMBL" id="RNL79159.1"/>
    </source>
</evidence>
<gene>
    <name evidence="4" type="ORF">EFL95_09015</name>
</gene>
<keyword evidence="5" id="KW-1185">Reference proteome</keyword>
<accession>A0A3N0DU54</accession>
<reference evidence="4 5" key="1">
    <citation type="submission" date="2018-11" db="EMBL/GenBank/DDBJ databases">
        <authorList>
            <person name="Li F."/>
        </authorList>
    </citation>
    <scope>NUCLEOTIDE SEQUENCE [LARGE SCALE GENOMIC DNA]</scope>
    <source>
        <strain evidence="4 5">KIS18-7</strain>
    </source>
</reference>